<dbReference type="Proteomes" id="UP001208649">
    <property type="component" value="Unassembled WGS sequence"/>
</dbReference>
<dbReference type="EMBL" id="JAOTEM010000004">
    <property type="protein sequence ID" value="MCU7618509.1"/>
    <property type="molecule type" value="Genomic_DNA"/>
</dbReference>
<sequence>MPLTIIQIFDDTGTWHLPVVDDENRFIGYISKSPIVTTYRQLLKDYS</sequence>
<proteinExistence type="predicted"/>
<comment type="caution">
    <text evidence="1">The sequence shown here is derived from an EMBL/GenBank/DDBJ whole genome shotgun (WGS) entry which is preliminary data.</text>
</comment>
<accession>A0ABT2W949</accession>
<evidence type="ECO:0008006" key="3">
    <source>
        <dbReference type="Google" id="ProtNLM"/>
    </source>
</evidence>
<dbReference type="SUPFAM" id="SSF54631">
    <property type="entry name" value="CBS-domain pair"/>
    <property type="match status" value="1"/>
</dbReference>
<dbReference type="Gene3D" id="3.10.580.10">
    <property type="entry name" value="CBS-domain"/>
    <property type="match status" value="1"/>
</dbReference>
<dbReference type="RefSeq" id="WP_263004022.1">
    <property type="nucleotide sequence ID" value="NZ_JAOTEM010000004.1"/>
</dbReference>
<keyword evidence="2" id="KW-1185">Reference proteome</keyword>
<gene>
    <name evidence="1" type="ORF">NZ698_15010</name>
</gene>
<name>A0ABT2W949_9FLAO</name>
<dbReference type="InterPro" id="IPR046342">
    <property type="entry name" value="CBS_dom_sf"/>
</dbReference>
<organism evidence="1 2">
    <name type="scientific">Chryseobacterium edaphi</name>
    <dbReference type="NCBI Taxonomy" id="2976532"/>
    <lineage>
        <taxon>Bacteria</taxon>
        <taxon>Pseudomonadati</taxon>
        <taxon>Bacteroidota</taxon>
        <taxon>Flavobacteriia</taxon>
        <taxon>Flavobacteriales</taxon>
        <taxon>Weeksellaceae</taxon>
        <taxon>Chryseobacterium group</taxon>
        <taxon>Chryseobacterium</taxon>
    </lineage>
</organism>
<protein>
    <recommendedName>
        <fullName evidence="3">CBS domain-containing protein</fullName>
    </recommendedName>
</protein>
<evidence type="ECO:0000313" key="1">
    <source>
        <dbReference type="EMBL" id="MCU7618509.1"/>
    </source>
</evidence>
<evidence type="ECO:0000313" key="2">
    <source>
        <dbReference type="Proteomes" id="UP001208649"/>
    </source>
</evidence>
<reference evidence="2" key="1">
    <citation type="submission" date="2023-07" db="EMBL/GenBank/DDBJ databases">
        <title>Chryseobacterium sp. strain PBS4-4 Genome sequencing and assembly.</title>
        <authorList>
            <person name="Jung Y."/>
        </authorList>
    </citation>
    <scope>NUCLEOTIDE SEQUENCE [LARGE SCALE GENOMIC DNA]</scope>
    <source>
        <strain evidence="2">PBS4-4</strain>
    </source>
</reference>